<dbReference type="InterPro" id="IPR000792">
    <property type="entry name" value="Tscrpt_reg_LuxR_C"/>
</dbReference>
<protein>
    <submittedName>
        <fullName evidence="7">PAS domain-containing protein</fullName>
    </submittedName>
</protein>
<feature type="domain" description="PAS" evidence="5">
    <location>
        <begin position="30"/>
        <end position="79"/>
    </location>
</feature>
<dbReference type="SUPFAM" id="SSF55785">
    <property type="entry name" value="PYP-like sensor domain (PAS domain)"/>
    <property type="match status" value="1"/>
</dbReference>
<evidence type="ECO:0000256" key="3">
    <source>
        <dbReference type="ARBA" id="ARBA00022991"/>
    </source>
</evidence>
<dbReference type="InterPro" id="IPR016032">
    <property type="entry name" value="Sig_transdc_resp-reg_C-effctor"/>
</dbReference>
<dbReference type="SMART" id="SM00091">
    <property type="entry name" value="PAS"/>
    <property type="match status" value="1"/>
</dbReference>
<dbReference type="RefSeq" id="WP_135085303.1">
    <property type="nucleotide sequence ID" value="NZ_SPDV01000011.1"/>
</dbReference>
<proteinExistence type="predicted"/>
<feature type="domain" description="HTH luxR-type" evidence="4">
    <location>
        <begin position="137"/>
        <end position="202"/>
    </location>
</feature>
<dbReference type="InterPro" id="IPR001610">
    <property type="entry name" value="PAC"/>
</dbReference>
<dbReference type="Pfam" id="PF00196">
    <property type="entry name" value="GerE"/>
    <property type="match status" value="1"/>
</dbReference>
<dbReference type="PROSITE" id="PS00622">
    <property type="entry name" value="HTH_LUXR_1"/>
    <property type="match status" value="1"/>
</dbReference>
<dbReference type="InterPro" id="IPR036388">
    <property type="entry name" value="WH-like_DNA-bd_sf"/>
</dbReference>
<accession>A0A4Y8ZSA3</accession>
<dbReference type="Proteomes" id="UP000298213">
    <property type="component" value="Unassembled WGS sequence"/>
</dbReference>
<dbReference type="EMBL" id="SPDV01000011">
    <property type="protein sequence ID" value="TFI58893.1"/>
    <property type="molecule type" value="Genomic_DNA"/>
</dbReference>
<dbReference type="CDD" id="cd00130">
    <property type="entry name" value="PAS"/>
    <property type="match status" value="1"/>
</dbReference>
<keyword evidence="1" id="KW-0285">Flavoprotein</keyword>
<evidence type="ECO:0000259" key="4">
    <source>
        <dbReference type="PROSITE" id="PS50043"/>
    </source>
</evidence>
<dbReference type="PANTHER" id="PTHR47429:SF2">
    <property type="entry name" value="PROTEIN TWIN LOV 1"/>
    <property type="match status" value="1"/>
</dbReference>
<dbReference type="CDD" id="cd06170">
    <property type="entry name" value="LuxR_C_like"/>
    <property type="match status" value="1"/>
</dbReference>
<gene>
    <name evidence="7" type="ORF">E2493_07455</name>
</gene>
<dbReference type="InterPro" id="IPR000700">
    <property type="entry name" value="PAS-assoc_C"/>
</dbReference>
<keyword evidence="3" id="KW-0157">Chromophore</keyword>
<dbReference type="SMART" id="SM00086">
    <property type="entry name" value="PAC"/>
    <property type="match status" value="1"/>
</dbReference>
<keyword evidence="2" id="KW-0288">FMN</keyword>
<evidence type="ECO:0000259" key="5">
    <source>
        <dbReference type="PROSITE" id="PS50112"/>
    </source>
</evidence>
<dbReference type="AlphaFoldDB" id="A0A4Y8ZSA3"/>
<dbReference type="PROSITE" id="PS50113">
    <property type="entry name" value="PAC"/>
    <property type="match status" value="1"/>
</dbReference>
<dbReference type="PANTHER" id="PTHR47429">
    <property type="entry name" value="PROTEIN TWIN LOV 1"/>
    <property type="match status" value="1"/>
</dbReference>
<feature type="domain" description="PAC" evidence="6">
    <location>
        <begin position="80"/>
        <end position="134"/>
    </location>
</feature>
<evidence type="ECO:0000259" key="6">
    <source>
        <dbReference type="PROSITE" id="PS50113"/>
    </source>
</evidence>
<dbReference type="NCBIfam" id="TIGR00229">
    <property type="entry name" value="sensory_box"/>
    <property type="match status" value="1"/>
</dbReference>
<sequence length="203" mass="22225">MVVDKEGEALIASIRLSPIATVVTNPRLGDNPIIAANAAFERLTGYEEQELLGRNCRLLSGEGTDAADQARIREAIADERSVMAEVLNYRRDGTAFRNALMIAPVFDDDGRLLYFIGSQMDVSDDPPRGEDARKAAARERLSRLTARQRDVLEQMARGLRNKQIGPLLGINEKTVKMHRAALIERLGVATSADAVRIAVEAGL</sequence>
<reference evidence="7 8" key="1">
    <citation type="submission" date="2019-03" db="EMBL/GenBank/DDBJ databases">
        <title>Genome sequence of Sphingomonas sp. 17J27-24.</title>
        <authorList>
            <person name="Kim M."/>
            <person name="Maeng S."/>
            <person name="Sathiyaraj S."/>
        </authorList>
    </citation>
    <scope>NUCLEOTIDE SEQUENCE [LARGE SCALE GENOMIC DNA]</scope>
    <source>
        <strain evidence="7 8">17J27-24</strain>
    </source>
</reference>
<dbReference type="PROSITE" id="PS50043">
    <property type="entry name" value="HTH_LUXR_2"/>
    <property type="match status" value="1"/>
</dbReference>
<dbReference type="GO" id="GO:0003677">
    <property type="term" value="F:DNA binding"/>
    <property type="evidence" value="ECO:0007669"/>
    <property type="project" value="InterPro"/>
</dbReference>
<dbReference type="Gene3D" id="1.10.10.10">
    <property type="entry name" value="Winged helix-like DNA-binding domain superfamily/Winged helix DNA-binding domain"/>
    <property type="match status" value="1"/>
</dbReference>
<dbReference type="OrthoDB" id="7991996at2"/>
<dbReference type="SMART" id="SM00421">
    <property type="entry name" value="HTH_LUXR"/>
    <property type="match status" value="1"/>
</dbReference>
<name>A0A4Y8ZSA3_9SPHN</name>
<dbReference type="InterPro" id="IPR000014">
    <property type="entry name" value="PAS"/>
</dbReference>
<dbReference type="Pfam" id="PF13426">
    <property type="entry name" value="PAS_9"/>
    <property type="match status" value="1"/>
</dbReference>
<dbReference type="PROSITE" id="PS50112">
    <property type="entry name" value="PAS"/>
    <property type="match status" value="1"/>
</dbReference>
<organism evidence="7 8">
    <name type="scientific">Sphingomonas parva</name>
    <dbReference type="NCBI Taxonomy" id="2555898"/>
    <lineage>
        <taxon>Bacteria</taxon>
        <taxon>Pseudomonadati</taxon>
        <taxon>Pseudomonadota</taxon>
        <taxon>Alphaproteobacteria</taxon>
        <taxon>Sphingomonadales</taxon>
        <taxon>Sphingomonadaceae</taxon>
        <taxon>Sphingomonas</taxon>
    </lineage>
</organism>
<evidence type="ECO:0000256" key="2">
    <source>
        <dbReference type="ARBA" id="ARBA00022643"/>
    </source>
</evidence>
<dbReference type="InterPro" id="IPR035965">
    <property type="entry name" value="PAS-like_dom_sf"/>
</dbReference>
<comment type="caution">
    <text evidence="7">The sequence shown here is derived from an EMBL/GenBank/DDBJ whole genome shotgun (WGS) entry which is preliminary data.</text>
</comment>
<evidence type="ECO:0000313" key="8">
    <source>
        <dbReference type="Proteomes" id="UP000298213"/>
    </source>
</evidence>
<dbReference type="SUPFAM" id="SSF46894">
    <property type="entry name" value="C-terminal effector domain of the bipartite response regulators"/>
    <property type="match status" value="1"/>
</dbReference>
<evidence type="ECO:0000313" key="7">
    <source>
        <dbReference type="EMBL" id="TFI58893.1"/>
    </source>
</evidence>
<keyword evidence="8" id="KW-1185">Reference proteome</keyword>
<dbReference type="PRINTS" id="PR00038">
    <property type="entry name" value="HTHLUXR"/>
</dbReference>
<dbReference type="Gene3D" id="3.30.450.20">
    <property type="entry name" value="PAS domain"/>
    <property type="match status" value="1"/>
</dbReference>
<evidence type="ECO:0000256" key="1">
    <source>
        <dbReference type="ARBA" id="ARBA00022630"/>
    </source>
</evidence>
<dbReference type="GO" id="GO:0006355">
    <property type="term" value="P:regulation of DNA-templated transcription"/>
    <property type="evidence" value="ECO:0007669"/>
    <property type="project" value="InterPro"/>
</dbReference>